<evidence type="ECO:0000313" key="8">
    <source>
        <dbReference type="EMBL" id="OJA20089.1"/>
    </source>
</evidence>
<dbReference type="GO" id="GO:0016020">
    <property type="term" value="C:membrane"/>
    <property type="evidence" value="ECO:0007669"/>
    <property type="project" value="UniProtKB-SubCell"/>
</dbReference>
<evidence type="ECO:0000256" key="2">
    <source>
        <dbReference type="ARBA" id="ARBA00022692"/>
    </source>
</evidence>
<proteinExistence type="predicted"/>
<dbReference type="InterPro" id="IPR004864">
    <property type="entry name" value="LEA_2"/>
</dbReference>
<keyword evidence="9" id="KW-1185">Reference proteome</keyword>
<dbReference type="Proteomes" id="UP000183567">
    <property type="component" value="Unassembled WGS sequence"/>
</dbReference>
<feature type="compositionally biased region" description="Basic and acidic residues" evidence="5">
    <location>
        <begin position="104"/>
        <end position="117"/>
    </location>
</feature>
<accession>A0A1J8R373</accession>
<dbReference type="EMBL" id="LVVM01000730">
    <property type="protein sequence ID" value="OJA20089.1"/>
    <property type="molecule type" value="Genomic_DNA"/>
</dbReference>
<evidence type="ECO:0000256" key="1">
    <source>
        <dbReference type="ARBA" id="ARBA00004167"/>
    </source>
</evidence>
<feature type="domain" description="Late embryogenesis abundant protein LEA-2 subgroup" evidence="7">
    <location>
        <begin position="205"/>
        <end position="307"/>
    </location>
</feature>
<evidence type="ECO:0000256" key="3">
    <source>
        <dbReference type="ARBA" id="ARBA00022989"/>
    </source>
</evidence>
<keyword evidence="3 6" id="KW-1133">Transmembrane helix</keyword>
<feature type="non-terminal residue" evidence="8">
    <location>
        <position position="1"/>
    </location>
</feature>
<evidence type="ECO:0000256" key="5">
    <source>
        <dbReference type="SAM" id="MobiDB-lite"/>
    </source>
</evidence>
<name>A0A1J8R373_9AGAM</name>
<organism evidence="8 9">
    <name type="scientific">Rhizopogon vesiculosus</name>
    <dbReference type="NCBI Taxonomy" id="180088"/>
    <lineage>
        <taxon>Eukaryota</taxon>
        <taxon>Fungi</taxon>
        <taxon>Dikarya</taxon>
        <taxon>Basidiomycota</taxon>
        <taxon>Agaricomycotina</taxon>
        <taxon>Agaricomycetes</taxon>
        <taxon>Agaricomycetidae</taxon>
        <taxon>Boletales</taxon>
        <taxon>Suillineae</taxon>
        <taxon>Rhizopogonaceae</taxon>
        <taxon>Rhizopogon</taxon>
    </lineage>
</organism>
<dbReference type="SUPFAM" id="SSF117070">
    <property type="entry name" value="LEA14-like"/>
    <property type="match status" value="1"/>
</dbReference>
<reference evidence="8 9" key="1">
    <citation type="submission" date="2016-03" db="EMBL/GenBank/DDBJ databases">
        <title>Comparative genomics of the ectomycorrhizal sister species Rhizopogon vinicolor and Rhizopogon vesiculosus (Basidiomycota: Boletales) reveals a divergence of the mating type B locus.</title>
        <authorList>
            <person name="Mujic A.B."/>
            <person name="Kuo A."/>
            <person name="Tritt A."/>
            <person name="Lipzen A."/>
            <person name="Chen C."/>
            <person name="Johnson J."/>
            <person name="Sharma A."/>
            <person name="Barry K."/>
            <person name="Grigoriev I.V."/>
            <person name="Spatafora J.W."/>
        </authorList>
    </citation>
    <scope>NUCLEOTIDE SEQUENCE [LARGE SCALE GENOMIC DNA]</scope>
    <source>
        <strain evidence="8 9">AM-OR11-056</strain>
    </source>
</reference>
<dbReference type="Gene3D" id="2.60.40.1820">
    <property type="match status" value="1"/>
</dbReference>
<evidence type="ECO:0000313" key="9">
    <source>
        <dbReference type="Proteomes" id="UP000183567"/>
    </source>
</evidence>
<feature type="transmembrane region" description="Helical" evidence="6">
    <location>
        <begin position="148"/>
        <end position="171"/>
    </location>
</feature>
<comment type="caution">
    <text evidence="8">The sequence shown here is derived from an EMBL/GenBank/DDBJ whole genome shotgun (WGS) entry which is preliminary data.</text>
</comment>
<keyword evidence="2 6" id="KW-0812">Transmembrane</keyword>
<gene>
    <name evidence="8" type="ORF">AZE42_07709</name>
</gene>
<dbReference type="PANTHER" id="PTHR31234">
    <property type="entry name" value="LATE EMBRYOGENESIS ABUNDANT (LEA) HYDROXYPROLINE-RICH GLYCOPROTEIN FAMILY"/>
    <property type="match status" value="1"/>
</dbReference>
<dbReference type="InterPro" id="IPR044839">
    <property type="entry name" value="NDR1-like"/>
</dbReference>
<dbReference type="AlphaFoldDB" id="A0A1J8R373"/>
<evidence type="ECO:0000256" key="6">
    <source>
        <dbReference type="SAM" id="Phobius"/>
    </source>
</evidence>
<dbReference type="OrthoDB" id="20273at2759"/>
<dbReference type="Pfam" id="PF03168">
    <property type="entry name" value="LEA_2"/>
    <property type="match status" value="1"/>
</dbReference>
<dbReference type="PANTHER" id="PTHR31234:SF2">
    <property type="entry name" value="OS05G0199100 PROTEIN"/>
    <property type="match status" value="1"/>
</dbReference>
<evidence type="ECO:0000256" key="4">
    <source>
        <dbReference type="ARBA" id="ARBA00023136"/>
    </source>
</evidence>
<comment type="subcellular location">
    <subcellularLocation>
        <location evidence="1">Membrane</location>
        <topology evidence="1">Single-pass membrane protein</topology>
    </subcellularLocation>
</comment>
<dbReference type="STRING" id="180088.A0A1J8R373"/>
<feature type="region of interest" description="Disordered" evidence="5">
    <location>
        <begin position="42"/>
        <end position="120"/>
    </location>
</feature>
<protein>
    <recommendedName>
        <fullName evidence="7">Late embryogenesis abundant protein LEA-2 subgroup domain-containing protein</fullName>
    </recommendedName>
</protein>
<keyword evidence="4 6" id="KW-0472">Membrane</keyword>
<evidence type="ECO:0000259" key="7">
    <source>
        <dbReference type="Pfam" id="PF03168"/>
    </source>
</evidence>
<sequence>RDLQPKESVRHSHRNQLRDLQTAARLQNFTFTSYHTMAQYRDPYSDQQPGAHNERYGDGPSYNPYDSGEPHQTYDQGGYDPHTTGGYADDPKANPQGIYEPEMQDAHPKDRHPHFAKESQPQGYKSWRYGQAGGLWTRGSRGSCIGRFCCCTLLVTLFLAISIIIALLMWVRPPDVVVGSVAPSTTEDAVQLGTGSITLNLGIDIDVANPNYFAVSFKSIDAQAYYPINNTLIGTGNESGITFNANSQTNFTFPFSLDFSENMTSSTDILTDLAQKCGVGGGAVTDITVDLDITLGLRILFFVVYPVVKIPVSFACPISAADIESLLSSLASSIL</sequence>
<dbReference type="GO" id="GO:0098542">
    <property type="term" value="P:defense response to other organism"/>
    <property type="evidence" value="ECO:0007669"/>
    <property type="project" value="InterPro"/>
</dbReference>